<dbReference type="PROSITE" id="PS00198">
    <property type="entry name" value="4FE4S_FER_1"/>
    <property type="match status" value="2"/>
</dbReference>
<gene>
    <name evidence="11" type="ORF">B5G41_08610</name>
</gene>
<dbReference type="Gene3D" id="3.20.20.70">
    <property type="entry name" value="Aldolase class I"/>
    <property type="match status" value="1"/>
</dbReference>
<evidence type="ECO:0008006" key="13">
    <source>
        <dbReference type="Google" id="ProtNLM"/>
    </source>
</evidence>
<dbReference type="PROSITE" id="PS01087">
    <property type="entry name" value="RADICAL_ACTIVATING"/>
    <property type="match status" value="1"/>
</dbReference>
<comment type="similarity">
    <text evidence="2">Belongs to the organic radical-activating enzymes family.</text>
</comment>
<evidence type="ECO:0000256" key="4">
    <source>
        <dbReference type="ARBA" id="ARBA00022691"/>
    </source>
</evidence>
<dbReference type="InterPro" id="IPR007197">
    <property type="entry name" value="rSAM"/>
</dbReference>
<reference evidence="12" key="1">
    <citation type="submission" date="2017-04" db="EMBL/GenBank/DDBJ databases">
        <title>Function of individual gut microbiota members based on whole genome sequencing of pure cultures obtained from chicken caecum.</title>
        <authorList>
            <person name="Medvecky M."/>
            <person name="Cejkova D."/>
            <person name="Polansky O."/>
            <person name="Karasova D."/>
            <person name="Kubasova T."/>
            <person name="Cizek A."/>
            <person name="Rychlik I."/>
        </authorList>
    </citation>
    <scope>NUCLEOTIDE SEQUENCE [LARGE SCALE GENOMIC DNA]</scope>
    <source>
        <strain evidence="12">An90</strain>
    </source>
</reference>
<dbReference type="NCBIfam" id="TIGR02494">
    <property type="entry name" value="PFLE_PFLC"/>
    <property type="match status" value="1"/>
</dbReference>
<dbReference type="InterPro" id="IPR012839">
    <property type="entry name" value="Organic_radical_activase"/>
</dbReference>
<evidence type="ECO:0000256" key="2">
    <source>
        <dbReference type="ARBA" id="ARBA00009777"/>
    </source>
</evidence>
<evidence type="ECO:0000313" key="11">
    <source>
        <dbReference type="EMBL" id="OUN03100.1"/>
    </source>
</evidence>
<dbReference type="InterPro" id="IPR058240">
    <property type="entry name" value="rSAM_sf"/>
</dbReference>
<evidence type="ECO:0000256" key="7">
    <source>
        <dbReference type="ARBA" id="ARBA00023004"/>
    </source>
</evidence>
<keyword evidence="5" id="KW-0479">Metal-binding</keyword>
<dbReference type="InterPro" id="IPR034457">
    <property type="entry name" value="Organic_radical-activating"/>
</dbReference>
<protein>
    <recommendedName>
        <fullName evidence="13">Glycyl-radical enzyme activating protein</fullName>
    </recommendedName>
</protein>
<evidence type="ECO:0000259" key="9">
    <source>
        <dbReference type="PROSITE" id="PS51379"/>
    </source>
</evidence>
<dbReference type="SFLD" id="SFLDG01118">
    <property type="entry name" value="activating_enzymes__group_2"/>
    <property type="match status" value="1"/>
</dbReference>
<dbReference type="Pfam" id="PF04055">
    <property type="entry name" value="Radical_SAM"/>
    <property type="match status" value="1"/>
</dbReference>
<keyword evidence="6" id="KW-0560">Oxidoreductase</keyword>
<keyword evidence="8" id="KW-0411">Iron-sulfur</keyword>
<dbReference type="InterPro" id="IPR001989">
    <property type="entry name" value="Radical_activat_CS"/>
</dbReference>
<evidence type="ECO:0000256" key="8">
    <source>
        <dbReference type="ARBA" id="ARBA00023014"/>
    </source>
</evidence>
<dbReference type="AlphaFoldDB" id="A0A1Y3R2R5"/>
<dbReference type="GO" id="GO:0046872">
    <property type="term" value="F:metal ion binding"/>
    <property type="evidence" value="ECO:0007669"/>
    <property type="project" value="UniProtKB-KW"/>
</dbReference>
<dbReference type="Proteomes" id="UP000195772">
    <property type="component" value="Unassembled WGS sequence"/>
</dbReference>
<dbReference type="OrthoDB" id="9782387at2"/>
<dbReference type="InterPro" id="IPR017896">
    <property type="entry name" value="4Fe4S_Fe-S-bd"/>
</dbReference>
<evidence type="ECO:0000256" key="1">
    <source>
        <dbReference type="ARBA" id="ARBA00001966"/>
    </source>
</evidence>
<dbReference type="GO" id="GO:0051539">
    <property type="term" value="F:4 iron, 4 sulfur cluster binding"/>
    <property type="evidence" value="ECO:0007669"/>
    <property type="project" value="UniProtKB-KW"/>
</dbReference>
<dbReference type="InterPro" id="IPR017900">
    <property type="entry name" value="4Fe4S_Fe_S_CS"/>
</dbReference>
<name>A0A1Y3R2R5_9BACT</name>
<organism evidence="11 12">
    <name type="scientific">Alistipes onderdonkii</name>
    <dbReference type="NCBI Taxonomy" id="328813"/>
    <lineage>
        <taxon>Bacteria</taxon>
        <taxon>Pseudomonadati</taxon>
        <taxon>Bacteroidota</taxon>
        <taxon>Bacteroidia</taxon>
        <taxon>Bacteroidales</taxon>
        <taxon>Rikenellaceae</taxon>
        <taxon>Alistipes</taxon>
    </lineage>
</organism>
<feature type="domain" description="4Fe-4S ferredoxin-type" evidence="9">
    <location>
        <begin position="45"/>
        <end position="74"/>
    </location>
</feature>
<comment type="caution">
    <text evidence="11">The sequence shown here is derived from an EMBL/GenBank/DDBJ whole genome shotgun (WGS) entry which is preliminary data.</text>
</comment>
<dbReference type="GO" id="GO:0016491">
    <property type="term" value="F:oxidoreductase activity"/>
    <property type="evidence" value="ECO:0007669"/>
    <property type="project" value="UniProtKB-KW"/>
</dbReference>
<comment type="cofactor">
    <cofactor evidence="1">
        <name>[4Fe-4S] cluster</name>
        <dbReference type="ChEBI" id="CHEBI:49883"/>
    </cofactor>
</comment>
<dbReference type="PANTHER" id="PTHR30352">
    <property type="entry name" value="PYRUVATE FORMATE-LYASE-ACTIVATING ENZYME"/>
    <property type="match status" value="1"/>
</dbReference>
<keyword evidence="7" id="KW-0408">Iron</keyword>
<dbReference type="SUPFAM" id="SSF102114">
    <property type="entry name" value="Radical SAM enzymes"/>
    <property type="match status" value="1"/>
</dbReference>
<proteinExistence type="inferred from homology"/>
<dbReference type="PANTHER" id="PTHR30352:SF4">
    <property type="entry name" value="PYRUVATE FORMATE-LYASE 2-ACTIVATING ENZYME"/>
    <property type="match status" value="1"/>
</dbReference>
<accession>A0A1Y3R2R5</accession>
<dbReference type="SFLD" id="SFLDG01066">
    <property type="entry name" value="organic_radical-activating_enz"/>
    <property type="match status" value="1"/>
</dbReference>
<evidence type="ECO:0000256" key="3">
    <source>
        <dbReference type="ARBA" id="ARBA00022485"/>
    </source>
</evidence>
<evidence type="ECO:0000259" key="10">
    <source>
        <dbReference type="PROSITE" id="PS51918"/>
    </source>
</evidence>
<dbReference type="PROSITE" id="PS51918">
    <property type="entry name" value="RADICAL_SAM"/>
    <property type="match status" value="1"/>
</dbReference>
<evidence type="ECO:0000256" key="6">
    <source>
        <dbReference type="ARBA" id="ARBA00023002"/>
    </source>
</evidence>
<sequence length="298" mass="32661">MEGTITTIQRMSVHDGAGIRSTLFLKGCGMRCRWCHNPETWSGGVQLQQTAGRCIGCGSCLDVCPSSALSLTAEGIRINRRNCTVCGDCVGACPSGALSLVGERVEAREALRRVVRDLPFFRQTGGGVTVSGGEPLLQPEFVAEFFALCREAGISTAVESNLLVEWKCVERLLPLVDEWMCDFKIFDGALHREMTGVGNERVRGNLGRLIGSGAKVVVRTPVVPGVNDNKTEIGNICRMLLPFEERLLGYELLRFHTLGFDKFAACGMENPLDGVRELSKERFETLRSFAKSILKITK</sequence>
<dbReference type="PIRSF" id="PIRSF000371">
    <property type="entry name" value="PFL_act_enz"/>
    <property type="match status" value="1"/>
</dbReference>
<keyword evidence="4" id="KW-0949">S-adenosyl-L-methionine</keyword>
<dbReference type="SUPFAM" id="SSF54862">
    <property type="entry name" value="4Fe-4S ferredoxins"/>
    <property type="match status" value="1"/>
</dbReference>
<dbReference type="Gene3D" id="3.30.70.20">
    <property type="match status" value="1"/>
</dbReference>
<dbReference type="PROSITE" id="PS51379">
    <property type="entry name" value="4FE4S_FER_2"/>
    <property type="match status" value="2"/>
</dbReference>
<evidence type="ECO:0000256" key="5">
    <source>
        <dbReference type="ARBA" id="ARBA00022723"/>
    </source>
</evidence>
<dbReference type="SFLD" id="SFLDS00029">
    <property type="entry name" value="Radical_SAM"/>
    <property type="match status" value="1"/>
</dbReference>
<dbReference type="InterPro" id="IPR013785">
    <property type="entry name" value="Aldolase_TIM"/>
</dbReference>
<dbReference type="InterPro" id="IPR040074">
    <property type="entry name" value="BssD/PflA/YjjW"/>
</dbReference>
<feature type="domain" description="Radical SAM core" evidence="10">
    <location>
        <begin position="14"/>
        <end position="297"/>
    </location>
</feature>
<dbReference type="RefSeq" id="WP_087402389.1">
    <property type="nucleotide sequence ID" value="NZ_NFHB01000005.1"/>
</dbReference>
<keyword evidence="3" id="KW-0004">4Fe-4S</keyword>
<feature type="domain" description="4Fe-4S ferredoxin-type" evidence="9">
    <location>
        <begin position="76"/>
        <end position="103"/>
    </location>
</feature>
<evidence type="ECO:0000313" key="12">
    <source>
        <dbReference type="Proteomes" id="UP000195772"/>
    </source>
</evidence>
<dbReference type="Pfam" id="PF12838">
    <property type="entry name" value="Fer4_7"/>
    <property type="match status" value="1"/>
</dbReference>
<dbReference type="EMBL" id="NFHB01000005">
    <property type="protein sequence ID" value="OUN03100.1"/>
    <property type="molecule type" value="Genomic_DNA"/>
</dbReference>